<sequence>MYVNVSVVIGVRVPRRLKEELEKLGINYAEEIRRYLEQRVREEKARRLAAALDSLSAGLEIDSDYSTQWIREEREARS</sequence>
<dbReference type="BioCyc" id="PSP1104324:GJSN-257-MONOMER"/>
<dbReference type="KEGG" id="pyr:P186_0264"/>
<protein>
    <recommendedName>
        <fullName evidence="3">Antitoxin</fullName>
    </recommendedName>
</protein>
<keyword evidence="2" id="KW-1185">Reference proteome</keyword>
<evidence type="ECO:0008006" key="3">
    <source>
        <dbReference type="Google" id="ProtNLM"/>
    </source>
</evidence>
<dbReference type="STRING" id="1104324.P186_0264"/>
<evidence type="ECO:0000313" key="1">
    <source>
        <dbReference type="EMBL" id="AET31724.1"/>
    </source>
</evidence>
<dbReference type="HOGENOM" id="CLU_175270_2_0_2"/>
<accession>G7VFA8</accession>
<proteinExistence type="predicted"/>
<name>G7VFA8_9CREN</name>
<dbReference type="Proteomes" id="UP000005867">
    <property type="component" value="Chromosome"/>
</dbReference>
<reference evidence="1 2" key="1">
    <citation type="journal article" date="2012" name="J. Bacteriol.">
        <title>Complete genome sequence of strain 1860, a crenarchaeon of the genus pyrobaculum able to grow with various electron acceptors.</title>
        <authorList>
            <person name="Mardanov A.V."/>
            <person name="Gumerov V.M."/>
            <person name="Slobodkina G.B."/>
            <person name="Beletsky A.V."/>
            <person name="Bonch-Osmolovskaya E.A."/>
            <person name="Ravin N.V."/>
            <person name="Skryabin K.G."/>
        </authorList>
    </citation>
    <scope>NUCLEOTIDE SEQUENCE [LARGE SCALE GENOMIC DNA]</scope>
    <source>
        <strain evidence="1 2">1860</strain>
    </source>
</reference>
<dbReference type="PANTHER" id="PTHR42244">
    <property type="entry name" value="ANTITOXIN VAPB3-RELATED"/>
    <property type="match status" value="1"/>
</dbReference>
<evidence type="ECO:0000313" key="2">
    <source>
        <dbReference type="Proteomes" id="UP000005867"/>
    </source>
</evidence>
<dbReference type="PANTHER" id="PTHR42244:SF2">
    <property type="entry name" value="ANTITOXIN VAPB3-RELATED"/>
    <property type="match status" value="1"/>
</dbReference>
<gene>
    <name evidence="1" type="ORF">P186_0264</name>
</gene>
<dbReference type="InterPro" id="IPR039709">
    <property type="entry name" value="VapB3-like"/>
</dbReference>
<dbReference type="eggNOG" id="arCOG02217">
    <property type="taxonomic scope" value="Archaea"/>
</dbReference>
<dbReference type="EMBL" id="CP003098">
    <property type="protein sequence ID" value="AET31724.1"/>
    <property type="molecule type" value="Genomic_DNA"/>
</dbReference>
<dbReference type="AlphaFoldDB" id="G7VFA8"/>
<organism evidence="1 2">
    <name type="scientific">Pyrobaculum ferrireducens</name>
    <dbReference type="NCBI Taxonomy" id="1104324"/>
    <lineage>
        <taxon>Archaea</taxon>
        <taxon>Thermoproteota</taxon>
        <taxon>Thermoprotei</taxon>
        <taxon>Thermoproteales</taxon>
        <taxon>Thermoproteaceae</taxon>
        <taxon>Pyrobaculum</taxon>
    </lineage>
</organism>